<evidence type="ECO:0000313" key="2">
    <source>
        <dbReference type="EMBL" id="SES85572.1"/>
    </source>
</evidence>
<dbReference type="OrthoDB" id="350952at2157"/>
<accession>A0A1H9ZUX8</accession>
<keyword evidence="3" id="KW-1185">Reference proteome</keyword>
<name>A0A1H9ZUX8_9EURY</name>
<evidence type="ECO:0000313" key="3">
    <source>
        <dbReference type="Proteomes" id="UP000243338"/>
    </source>
</evidence>
<reference evidence="3" key="1">
    <citation type="submission" date="2016-10" db="EMBL/GenBank/DDBJ databases">
        <authorList>
            <person name="Varghese N."/>
            <person name="Submissions S."/>
        </authorList>
    </citation>
    <scope>NUCLEOTIDE SEQUENCE [LARGE SCALE GENOMIC DNA]</scope>
    <source>
        <strain evidence="3">SLH 33</strain>
    </source>
</reference>
<dbReference type="PANTHER" id="PTHR13504:SF38">
    <property type="entry name" value="FIDO DOMAIN-CONTAINING PROTEIN"/>
    <property type="match status" value="1"/>
</dbReference>
<dbReference type="Pfam" id="PF02661">
    <property type="entry name" value="Fic"/>
    <property type="match status" value="1"/>
</dbReference>
<dbReference type="InterPro" id="IPR040198">
    <property type="entry name" value="Fido_containing"/>
</dbReference>
<dbReference type="PROSITE" id="PS51459">
    <property type="entry name" value="FIDO"/>
    <property type="match status" value="1"/>
</dbReference>
<dbReference type="EMBL" id="FOHQ01000003">
    <property type="protein sequence ID" value="SES85572.1"/>
    <property type="molecule type" value="Genomic_DNA"/>
</dbReference>
<proteinExistence type="predicted"/>
<dbReference type="PANTHER" id="PTHR13504">
    <property type="entry name" value="FIDO DOMAIN-CONTAINING PROTEIN DDB_G0283145"/>
    <property type="match status" value="1"/>
</dbReference>
<dbReference type="InterPro" id="IPR036597">
    <property type="entry name" value="Fido-like_dom_sf"/>
</dbReference>
<evidence type="ECO:0000259" key="1">
    <source>
        <dbReference type="PROSITE" id="PS51459"/>
    </source>
</evidence>
<dbReference type="Proteomes" id="UP000243338">
    <property type="component" value="Unassembled WGS sequence"/>
</dbReference>
<sequence length="314" mass="35575">MTNTDTSLIRKDVLLRIEEKYDLLNSMRPLSADVLDRLHDEMKIMHTYHSNAIEGNTLTLSETKLVLEEGITIGGKSLREHLEASNNARAFDLIEELAKDKKPIDHILVQQIHEIVTKNILEDAGKYRTKNVRITGATKTSPDWSKIVKMLDVLFEKVNSAKSDPIETSAILHHGFVEIHPFIDGNGRVARLITNLYLMGNNYPPIVLKKEDRLKYYKALRSADSGNLKPFANFVAQAVDAGLSSYLSVYGGKDELIPLRELIVQTPYSQEYLSLRARQGILDAVKIGNVWYSSQNSIKKYMLKHAQKSKKELK</sequence>
<dbReference type="RefSeq" id="WP_091689794.1">
    <property type="nucleotide sequence ID" value="NZ_CAAGSJ010000005.1"/>
</dbReference>
<protein>
    <submittedName>
        <fullName evidence="2">Fic family protein</fullName>
    </submittedName>
</protein>
<feature type="domain" description="Fido" evidence="1">
    <location>
        <begin position="104"/>
        <end position="237"/>
    </location>
</feature>
<dbReference type="InterPro" id="IPR003812">
    <property type="entry name" value="Fido"/>
</dbReference>
<dbReference type="SUPFAM" id="SSF140931">
    <property type="entry name" value="Fic-like"/>
    <property type="match status" value="1"/>
</dbReference>
<gene>
    <name evidence="2" type="ORF">SAMN04488587_1292</name>
</gene>
<organism evidence="2 3">
    <name type="scientific">Methanococcoides vulcani</name>
    <dbReference type="NCBI Taxonomy" id="1353158"/>
    <lineage>
        <taxon>Archaea</taxon>
        <taxon>Methanobacteriati</taxon>
        <taxon>Methanobacteriota</taxon>
        <taxon>Stenosarchaea group</taxon>
        <taxon>Methanomicrobia</taxon>
        <taxon>Methanosarcinales</taxon>
        <taxon>Methanosarcinaceae</taxon>
        <taxon>Methanococcoides</taxon>
    </lineage>
</organism>
<dbReference type="Gene3D" id="1.10.3290.10">
    <property type="entry name" value="Fido-like domain"/>
    <property type="match status" value="1"/>
</dbReference>
<dbReference type="AlphaFoldDB" id="A0A1H9ZUX8"/>
<dbReference type="STRING" id="1353158.SAMN04488587_1292"/>